<protein>
    <submittedName>
        <fullName evidence="1">Uncharacterized protein</fullName>
    </submittedName>
</protein>
<proteinExistence type="predicted"/>
<name>A0AAW2H6F6_9NEOP</name>
<reference evidence="1" key="1">
    <citation type="journal article" date="2024" name="Gigascience">
        <title>Chromosome-level genome of the poultry shaft louse Menopon gallinae provides insight into the host-switching and adaptive evolution of parasitic lice.</title>
        <authorList>
            <person name="Xu Y."/>
            <person name="Ma L."/>
            <person name="Liu S."/>
            <person name="Liang Y."/>
            <person name="Liu Q."/>
            <person name="He Z."/>
            <person name="Tian L."/>
            <person name="Duan Y."/>
            <person name="Cai W."/>
            <person name="Li H."/>
            <person name="Song F."/>
        </authorList>
    </citation>
    <scope>NUCLEOTIDE SEQUENCE</scope>
    <source>
        <strain evidence="1">Cailab_2023a</strain>
    </source>
</reference>
<dbReference type="Gene3D" id="3.80.10.10">
    <property type="entry name" value="Ribonuclease Inhibitor"/>
    <property type="match status" value="1"/>
</dbReference>
<sequence>MQAQVEALRCIGDMGGLRVLDVSWNRLQAGDMCTIGRAVGLERLVMNRCDIEPGSLEHVQRLERLFKLCMVDSSVANMAWLNSRDAAEMHTLRDRRQDVCVLFVDGGGDAVGRAVWSGDCAMQRASGRVRACVDAWARGSGGRGVLQVELACTPKTFFSTARLFGTARMDDVVDADDVAAALTLVRDLGIRYGHEKTAFLRRLACAAADCSVAVRVQGEDARAFGLELLRVRAGECGLDIRVSGGRAVLCARDHRHCGFRSAERAEAVGEVKVHCSAARALVARRGLLETLAWFVGAAGVRRLDMGGCKMRRLAAWVGSLGGLAALDVSHCGLEAESLAHLAGLRGLEELDVSHNRLRHGWCWGPRAGVLQTVASLEGLRVLTAAHCGLAARDIEDIRGMRLRMLDVSGNRLGDAG</sequence>
<dbReference type="InterPro" id="IPR032675">
    <property type="entry name" value="LRR_dom_sf"/>
</dbReference>
<dbReference type="EMBL" id="JARGDH010000086">
    <property type="protein sequence ID" value="KAL0263892.1"/>
    <property type="molecule type" value="Genomic_DNA"/>
</dbReference>
<dbReference type="SUPFAM" id="SSF52058">
    <property type="entry name" value="L domain-like"/>
    <property type="match status" value="1"/>
</dbReference>
<dbReference type="AlphaFoldDB" id="A0AAW2H6F6"/>
<accession>A0AAW2H6F6</accession>
<comment type="caution">
    <text evidence="1">The sequence shown here is derived from an EMBL/GenBank/DDBJ whole genome shotgun (WGS) entry which is preliminary data.</text>
</comment>
<gene>
    <name evidence="1" type="ORF">PYX00_010963</name>
</gene>
<evidence type="ECO:0000313" key="1">
    <source>
        <dbReference type="EMBL" id="KAL0263892.1"/>
    </source>
</evidence>
<organism evidence="1">
    <name type="scientific">Menopon gallinae</name>
    <name type="common">poultry shaft louse</name>
    <dbReference type="NCBI Taxonomy" id="328185"/>
    <lineage>
        <taxon>Eukaryota</taxon>
        <taxon>Metazoa</taxon>
        <taxon>Ecdysozoa</taxon>
        <taxon>Arthropoda</taxon>
        <taxon>Hexapoda</taxon>
        <taxon>Insecta</taxon>
        <taxon>Pterygota</taxon>
        <taxon>Neoptera</taxon>
        <taxon>Paraneoptera</taxon>
        <taxon>Psocodea</taxon>
        <taxon>Troctomorpha</taxon>
        <taxon>Phthiraptera</taxon>
        <taxon>Amblycera</taxon>
        <taxon>Menoponidae</taxon>
        <taxon>Menopon</taxon>
    </lineage>
</organism>